<dbReference type="AlphaFoldDB" id="A0A559HAZ2"/>
<protein>
    <submittedName>
        <fullName evidence="1">Peptidase M50 family protein</fullName>
    </submittedName>
</protein>
<accession>A0A559HAZ2</accession>
<gene>
    <name evidence="1" type="ORF">AZJ28_01560</name>
</gene>
<evidence type="ECO:0000313" key="2">
    <source>
        <dbReference type="Proteomes" id="UP000315060"/>
    </source>
</evidence>
<reference evidence="1 2" key="1">
    <citation type="submission" date="2019-07" db="EMBL/GenBank/DDBJ databases">
        <authorList>
            <person name="Mohale T."/>
        </authorList>
    </citation>
    <scope>NUCLEOTIDE SEQUENCE [LARGE SCALE GENOMIC DNA]</scope>
    <source>
        <strain evidence="1 2">NTPn 59</strain>
    </source>
</reference>
<organism evidence="1 2">
    <name type="scientific">Streptococcus pneumoniae</name>
    <dbReference type="NCBI Taxonomy" id="1313"/>
    <lineage>
        <taxon>Bacteria</taxon>
        <taxon>Bacillati</taxon>
        <taxon>Bacillota</taxon>
        <taxon>Bacilli</taxon>
        <taxon>Lactobacillales</taxon>
        <taxon>Streptococcaceae</taxon>
        <taxon>Streptococcus</taxon>
    </lineage>
</organism>
<comment type="caution">
    <text evidence="1">The sequence shown here is derived from an EMBL/GenBank/DDBJ whole genome shotgun (WGS) entry which is preliminary data.</text>
</comment>
<feature type="non-terminal residue" evidence="1">
    <location>
        <position position="46"/>
    </location>
</feature>
<evidence type="ECO:0000313" key="1">
    <source>
        <dbReference type="EMBL" id="TVX72280.1"/>
    </source>
</evidence>
<proteinExistence type="predicted"/>
<name>A0A559HAZ2_STREE</name>
<dbReference type="EMBL" id="VMYC01000019">
    <property type="protein sequence ID" value="TVX72280.1"/>
    <property type="molecule type" value="Genomic_DNA"/>
</dbReference>
<sequence>MRIVDKIKILPTPYEGQYHLYIPSSKKHVLVGKQEKKWLEQLIGQE</sequence>
<dbReference type="Proteomes" id="UP000315060">
    <property type="component" value="Unassembled WGS sequence"/>
</dbReference>